<reference evidence="21" key="2">
    <citation type="submission" date="2008-08" db="EMBL/GenBank/DDBJ databases">
        <authorList>
            <consortium name="Diatom Consortium"/>
            <person name="Grigoriev I."/>
            <person name="Grimwood J."/>
            <person name="Kuo A."/>
            <person name="Otillar R.P."/>
            <person name="Salamov A."/>
            <person name="Detter J.C."/>
            <person name="Lindquist E."/>
            <person name="Shapiro H."/>
            <person name="Lucas S."/>
            <person name="Glavina del Rio T."/>
            <person name="Pitluck S."/>
            <person name="Rokhsar D."/>
            <person name="Bowler C."/>
        </authorList>
    </citation>
    <scope>GENOME REANNOTATION</scope>
    <source>
        <strain evidence="21">CCAP 1055/1</strain>
    </source>
</reference>
<dbReference type="GO" id="GO:0001717">
    <property type="term" value="P:conversion of seryl-tRNAsec to selenocys-tRNAsec"/>
    <property type="evidence" value="ECO:0007669"/>
    <property type="project" value="UniProtKB-UniRule"/>
</dbReference>
<dbReference type="PANTHER" id="PTHR12944">
    <property type="entry name" value="SOLUBLE LIVER ANTIGEN/LIVER PANCREAS ANTIGEN"/>
    <property type="match status" value="1"/>
</dbReference>
<reference evidence="20 21" key="1">
    <citation type="journal article" date="2008" name="Nature">
        <title>The Phaeodactylum genome reveals the evolutionary history of diatom genomes.</title>
        <authorList>
            <person name="Bowler C."/>
            <person name="Allen A.E."/>
            <person name="Badger J.H."/>
            <person name="Grimwood J."/>
            <person name="Jabbari K."/>
            <person name="Kuo A."/>
            <person name="Maheswari U."/>
            <person name="Martens C."/>
            <person name="Maumus F."/>
            <person name="Otillar R.P."/>
            <person name="Rayko E."/>
            <person name="Salamov A."/>
            <person name="Vandepoele K."/>
            <person name="Beszteri B."/>
            <person name="Gruber A."/>
            <person name="Heijde M."/>
            <person name="Katinka M."/>
            <person name="Mock T."/>
            <person name="Valentin K."/>
            <person name="Verret F."/>
            <person name="Berges J.A."/>
            <person name="Brownlee C."/>
            <person name="Cadoret J.P."/>
            <person name="Chiovitti A."/>
            <person name="Choi C.J."/>
            <person name="Coesel S."/>
            <person name="De Martino A."/>
            <person name="Detter J.C."/>
            <person name="Durkin C."/>
            <person name="Falciatore A."/>
            <person name="Fournet J."/>
            <person name="Haruta M."/>
            <person name="Huysman M.J."/>
            <person name="Jenkins B.D."/>
            <person name="Jiroutova K."/>
            <person name="Jorgensen R.E."/>
            <person name="Joubert Y."/>
            <person name="Kaplan A."/>
            <person name="Kroger N."/>
            <person name="Kroth P.G."/>
            <person name="La Roche J."/>
            <person name="Lindquist E."/>
            <person name="Lommer M."/>
            <person name="Martin-Jezequel V."/>
            <person name="Lopez P.J."/>
            <person name="Lucas S."/>
            <person name="Mangogna M."/>
            <person name="McGinnis K."/>
            <person name="Medlin L.K."/>
            <person name="Montsant A."/>
            <person name="Oudot-Le Secq M.P."/>
            <person name="Napoli C."/>
            <person name="Obornik M."/>
            <person name="Parker M.S."/>
            <person name="Petit J.L."/>
            <person name="Porcel B.M."/>
            <person name="Poulsen N."/>
            <person name="Robison M."/>
            <person name="Rychlewski L."/>
            <person name="Rynearson T.A."/>
            <person name="Schmutz J."/>
            <person name="Shapiro H."/>
            <person name="Siaut M."/>
            <person name="Stanley M."/>
            <person name="Sussman M.R."/>
            <person name="Taylor A.R."/>
            <person name="Vardi A."/>
            <person name="von Dassow P."/>
            <person name="Vyverman W."/>
            <person name="Willis A."/>
            <person name="Wyrwicz L.S."/>
            <person name="Rokhsar D.S."/>
            <person name="Weissenbach J."/>
            <person name="Armbrust E.V."/>
            <person name="Green B.R."/>
            <person name="Van de Peer Y."/>
            <person name="Grigoriev I.V."/>
        </authorList>
    </citation>
    <scope>NUCLEOTIDE SEQUENCE [LARGE SCALE GENOMIC DNA]</scope>
    <source>
        <strain evidence="20 21">CCAP 1055/1</strain>
    </source>
</reference>
<feature type="binding site" evidence="18">
    <location>
        <position position="112"/>
    </location>
    <ligand>
        <name>substrate</name>
    </ligand>
</feature>
<evidence type="ECO:0000256" key="11">
    <source>
        <dbReference type="ARBA" id="ARBA00022917"/>
    </source>
</evidence>
<keyword evidence="21" id="KW-1185">Reference proteome</keyword>
<dbReference type="Proteomes" id="UP000000759">
    <property type="component" value="Chromosome 5"/>
</dbReference>
<evidence type="ECO:0000256" key="1">
    <source>
        <dbReference type="ARBA" id="ARBA00001933"/>
    </source>
</evidence>
<dbReference type="OMA" id="MSHANDY"/>
<dbReference type="Pfam" id="PF05889">
    <property type="entry name" value="SepSecS"/>
    <property type="match status" value="1"/>
</dbReference>
<keyword evidence="10 17" id="KW-0663">Pyridoxal phosphate</keyword>
<keyword evidence="11 17" id="KW-0648">Protein biosynthesis</keyword>
<dbReference type="RefSeq" id="XP_002179089.1">
    <property type="nucleotide sequence ID" value="XM_002179053.1"/>
</dbReference>
<dbReference type="PaxDb" id="2850-Phatr26649"/>
<evidence type="ECO:0000256" key="7">
    <source>
        <dbReference type="ARBA" id="ARBA00022555"/>
    </source>
</evidence>
<dbReference type="GeneID" id="7199666"/>
<accession>B7FV74</accession>
<dbReference type="InterPro" id="IPR015424">
    <property type="entry name" value="PyrdxlP-dep_Trfase"/>
</dbReference>
<dbReference type="GO" id="GO:0000049">
    <property type="term" value="F:tRNA binding"/>
    <property type="evidence" value="ECO:0007669"/>
    <property type="project" value="UniProtKB-UniRule"/>
</dbReference>
<dbReference type="Gene3D" id="3.40.640.10">
    <property type="entry name" value="Type I PLP-dependent aspartate aminotransferase-like (Major domain)"/>
    <property type="match status" value="1"/>
</dbReference>
<dbReference type="HOGENOM" id="CLU_022508_0_0_1"/>
<feature type="binding site" evidence="18">
    <location>
        <position position="343"/>
    </location>
    <ligand>
        <name>substrate</name>
    </ligand>
</feature>
<name>B7FV74_PHATC</name>
<evidence type="ECO:0000256" key="16">
    <source>
        <dbReference type="ARBA" id="ARBA00048808"/>
    </source>
</evidence>
<evidence type="ECO:0000313" key="20">
    <source>
        <dbReference type="EMBL" id="EEC49787.1"/>
    </source>
</evidence>
<comment type="cofactor">
    <cofactor evidence="1 17 19">
        <name>pyridoxal 5'-phosphate</name>
        <dbReference type="ChEBI" id="CHEBI:597326"/>
    </cofactor>
</comment>
<gene>
    <name evidence="20" type="ORF">PHATRDRAFT_26649</name>
</gene>
<dbReference type="EMBL" id="CM000608">
    <property type="protein sequence ID" value="EEC49787.1"/>
    <property type="molecule type" value="Genomic_DNA"/>
</dbReference>
<keyword evidence="17" id="KW-0963">Cytoplasm</keyword>
<dbReference type="InParanoid" id="B7FV74"/>
<dbReference type="InterPro" id="IPR015421">
    <property type="entry name" value="PyrdxlP-dep_Trfase_major"/>
</dbReference>
<feature type="binding site" evidence="18">
    <location>
        <position position="441"/>
    </location>
    <ligand>
        <name>tRNA</name>
        <dbReference type="ChEBI" id="CHEBI:17843"/>
    </ligand>
</feature>
<protein>
    <recommendedName>
        <fullName evidence="6 17">O-phosphoseryl-tRNA(Sec) selenium transferase</fullName>
        <ecNumber evidence="5 17">2.9.1.2</ecNumber>
    </recommendedName>
    <alternativeName>
        <fullName evidence="13 17">Selenocysteine synthase</fullName>
    </alternativeName>
    <alternativeName>
        <fullName evidence="14 17">Selenocysteinyl-tRNA(Sec) synthase</fullName>
    </alternativeName>
    <alternativeName>
        <fullName evidence="15 17">Sep-tRNA:Sec-tRNA synthase</fullName>
    </alternativeName>
</protein>
<comment type="catalytic activity">
    <reaction evidence="16 17">
        <text>O-phospho-L-seryl-tRNA(Sec) + selenophosphate + H2O = L-selenocysteinyl-tRNA(Sec) + 2 phosphate</text>
        <dbReference type="Rhea" id="RHEA:25041"/>
        <dbReference type="Rhea" id="RHEA-COMP:9743"/>
        <dbReference type="Rhea" id="RHEA-COMP:9947"/>
        <dbReference type="ChEBI" id="CHEBI:15377"/>
        <dbReference type="ChEBI" id="CHEBI:16144"/>
        <dbReference type="ChEBI" id="CHEBI:43474"/>
        <dbReference type="ChEBI" id="CHEBI:78551"/>
        <dbReference type="ChEBI" id="CHEBI:78573"/>
        <dbReference type="EC" id="2.9.1.2"/>
    </reaction>
</comment>
<evidence type="ECO:0000256" key="13">
    <source>
        <dbReference type="ARBA" id="ARBA00030669"/>
    </source>
</evidence>
<evidence type="ECO:0000256" key="4">
    <source>
        <dbReference type="ARBA" id="ARBA00007037"/>
    </source>
</evidence>
<dbReference type="GO" id="GO:0005737">
    <property type="term" value="C:cytoplasm"/>
    <property type="evidence" value="ECO:0007669"/>
    <property type="project" value="UniProtKB-SubCell"/>
</dbReference>
<evidence type="ECO:0000256" key="10">
    <source>
        <dbReference type="ARBA" id="ARBA00022898"/>
    </source>
</evidence>
<evidence type="ECO:0000256" key="15">
    <source>
        <dbReference type="ARBA" id="ARBA00032693"/>
    </source>
</evidence>
<comment type="function">
    <text evidence="2 17">Converts O-phosphoseryl-tRNA(Sec) to selenocysteinyl-tRNA(Sec) required for selenoprotein biosynthesis.</text>
</comment>
<dbReference type="PIRSF" id="PIRSF017689">
    <property type="entry name" value="SepSecS"/>
    <property type="match status" value="1"/>
</dbReference>
<evidence type="ECO:0000256" key="3">
    <source>
        <dbReference type="ARBA" id="ARBA00004822"/>
    </source>
</evidence>
<evidence type="ECO:0000256" key="12">
    <source>
        <dbReference type="ARBA" id="ARBA00023266"/>
    </source>
</evidence>
<dbReference type="InterPro" id="IPR019872">
    <property type="entry name" value="Sec-tRNA_Se_transferase"/>
</dbReference>
<evidence type="ECO:0000256" key="8">
    <source>
        <dbReference type="ARBA" id="ARBA00022679"/>
    </source>
</evidence>
<evidence type="ECO:0000256" key="19">
    <source>
        <dbReference type="PIRSR" id="PIRSR017689-50"/>
    </source>
</evidence>
<dbReference type="GO" id="GO:0001514">
    <property type="term" value="P:selenocysteine incorporation"/>
    <property type="evidence" value="ECO:0007669"/>
    <property type="project" value="TreeGrafter"/>
</dbReference>
<organism evidence="20 21">
    <name type="scientific">Phaeodactylum tricornutum (strain CCAP 1055/1)</name>
    <dbReference type="NCBI Taxonomy" id="556484"/>
    <lineage>
        <taxon>Eukaryota</taxon>
        <taxon>Sar</taxon>
        <taxon>Stramenopiles</taxon>
        <taxon>Ochrophyta</taxon>
        <taxon>Bacillariophyta</taxon>
        <taxon>Bacillariophyceae</taxon>
        <taxon>Bacillariophycidae</taxon>
        <taxon>Naviculales</taxon>
        <taxon>Phaeodactylaceae</taxon>
        <taxon>Phaeodactylum</taxon>
    </lineage>
</organism>
<evidence type="ECO:0000256" key="14">
    <source>
        <dbReference type="ARBA" id="ARBA00032048"/>
    </source>
</evidence>
<comment type="similarity">
    <text evidence="4 17">Belongs to the SepSecS family.</text>
</comment>
<dbReference type="PANTHER" id="PTHR12944:SF2">
    <property type="entry name" value="O-PHOSPHOSERYL-TRNA(SEC) SELENIUM TRANSFERASE"/>
    <property type="match status" value="1"/>
</dbReference>
<evidence type="ECO:0000256" key="6">
    <source>
        <dbReference type="ARBA" id="ARBA00021963"/>
    </source>
</evidence>
<dbReference type="SUPFAM" id="SSF53383">
    <property type="entry name" value="PLP-dependent transferases"/>
    <property type="match status" value="1"/>
</dbReference>
<keyword evidence="8 17" id="KW-0808">Transferase</keyword>
<feature type="binding site" evidence="18">
    <location>
        <position position="120"/>
    </location>
    <ligand>
        <name>substrate</name>
    </ligand>
</feature>
<feature type="site" description="May act as a substrate filter by repelling compounds with a negatively charged alpha-carboxylate" evidence="19">
    <location>
        <position position="89"/>
    </location>
</feature>
<keyword evidence="12 17" id="KW-0711">Selenium</keyword>
<dbReference type="InterPro" id="IPR008829">
    <property type="entry name" value="SepSecS/SepCysS"/>
</dbReference>
<feature type="modified residue" description="N6-(pyridoxal phosphate)lysine" evidence="19">
    <location>
        <position position="314"/>
    </location>
</feature>
<dbReference type="AlphaFoldDB" id="B7FV74"/>
<keyword evidence="7 17" id="KW-0820">tRNA-binding</keyword>
<feature type="binding site" evidence="18">
    <location>
        <position position="113"/>
    </location>
    <ligand>
        <name>substrate</name>
    </ligand>
</feature>
<feature type="binding site" evidence="18">
    <location>
        <position position="90"/>
    </location>
    <ligand>
        <name>pyridoxal 5'-phosphate</name>
        <dbReference type="ChEBI" id="CHEBI:597326"/>
    </ligand>
</feature>
<dbReference type="eggNOG" id="KOG3843">
    <property type="taxonomic scope" value="Eukaryota"/>
</dbReference>
<evidence type="ECO:0000313" key="21">
    <source>
        <dbReference type="Proteomes" id="UP000000759"/>
    </source>
</evidence>
<dbReference type="KEGG" id="pti:PHATRDRAFT_26649"/>
<dbReference type="FunCoup" id="B7FV74">
    <property type="interactions" value="85"/>
</dbReference>
<dbReference type="NCBIfam" id="TIGR03531">
    <property type="entry name" value="selenium_SpcS"/>
    <property type="match status" value="1"/>
</dbReference>
<dbReference type="UniPathway" id="UPA00906">
    <property type="reaction ID" value="UER00898"/>
</dbReference>
<evidence type="ECO:0000256" key="9">
    <source>
        <dbReference type="ARBA" id="ARBA00022884"/>
    </source>
</evidence>
<comment type="pathway">
    <text evidence="3 17">Aminoacyl-tRNA biosynthesis; selenocysteinyl-tRNA(Sec) biosynthesis; selenocysteinyl-tRNA(Sec) from L-seryl-tRNA(Sec) (archaeal/eukaryal route): step 2/2.</text>
</comment>
<feature type="binding site" evidence="18">
    <location>
        <position position="506"/>
    </location>
    <ligand>
        <name>tRNA</name>
        <dbReference type="ChEBI" id="CHEBI:17843"/>
    </ligand>
</feature>
<keyword evidence="9 17" id="KW-0694">RNA-binding</keyword>
<evidence type="ECO:0000256" key="18">
    <source>
        <dbReference type="PIRSR" id="PIRSR017689-1"/>
    </source>
</evidence>
<evidence type="ECO:0000256" key="5">
    <source>
        <dbReference type="ARBA" id="ARBA00012464"/>
    </source>
</evidence>
<proteinExistence type="inferred from homology"/>
<dbReference type="OrthoDB" id="10263545at2759"/>
<dbReference type="GO" id="GO:0098621">
    <property type="term" value="F:O-phosphoseryl-tRNA(Sec) selenium transferase activity"/>
    <property type="evidence" value="ECO:0007669"/>
    <property type="project" value="UniProtKB-EC"/>
</dbReference>
<evidence type="ECO:0000256" key="17">
    <source>
        <dbReference type="PIRNR" id="PIRNR017689"/>
    </source>
</evidence>
<dbReference type="STRING" id="556484.B7FV74"/>
<comment type="subcellular location">
    <subcellularLocation>
        <location evidence="17">Cytoplasm</location>
    </subcellularLocation>
</comment>
<sequence>MNSVDELTTALTALHIPSTHVTVGVANLIASHKDLRTLLVNRRLPEHGWSDVQIQHVLYTMATLDTNNKRSGSSSSDDSGSSRWCGVGEREGRVYSALVSSRHFGLSHGVGRSGDIAEPQPKALGSTVLAKLTLCLVLDAVRRGSGLHPQTAAKSGILLPLCTGMSMALVLGTLRQLQDNHQTSANAAIKPYRNIVLWSRIDQKSCFKAIQSAGLECVVVPTRLAGDAVVTDLDAFQASLLTYGDRVLAVVTTTSCFAPRVPDQVDAVARLCAEQCVPHVINNAYGLQSSDTSKLLNRACAVGRVDAIVCSTDKNFMVPIGGAIVLSPDESLIQNVGKVYAGRASASPMLDLFITLCSMGLRGYQQLLTSRRILLPTFTERLKEVANKYGERVLECRTNCISFGVTLDGLVRPPRQDEDDVAYRTSVSRDVSSLGAMLFQRCVSGTRVVPRGTVQRMGGMEFCGFGSSHDAYPHAYLTAACAIGLTASEGDDFFTRLDQTLHEFQKRQRRRA</sequence>
<evidence type="ECO:0000256" key="2">
    <source>
        <dbReference type="ARBA" id="ARBA00002552"/>
    </source>
</evidence>
<dbReference type="EC" id="2.9.1.2" evidence="5 17"/>